<proteinExistence type="inferred from homology"/>
<organism evidence="15 16">
    <name type="scientific">Mollisia scopiformis</name>
    <name type="common">Conifer needle endophyte fungus</name>
    <name type="synonym">Phialocephala scopiformis</name>
    <dbReference type="NCBI Taxonomy" id="149040"/>
    <lineage>
        <taxon>Eukaryota</taxon>
        <taxon>Fungi</taxon>
        <taxon>Dikarya</taxon>
        <taxon>Ascomycota</taxon>
        <taxon>Pezizomycotina</taxon>
        <taxon>Leotiomycetes</taxon>
        <taxon>Helotiales</taxon>
        <taxon>Mollisiaceae</taxon>
        <taxon>Mollisia</taxon>
    </lineage>
</organism>
<dbReference type="AlphaFoldDB" id="A0A194XK44"/>
<dbReference type="GO" id="GO:0005886">
    <property type="term" value="C:plasma membrane"/>
    <property type="evidence" value="ECO:0007669"/>
    <property type="project" value="EnsemblFungi"/>
</dbReference>
<keyword evidence="11" id="KW-0325">Glycoprotein</keyword>
<keyword evidence="9 13" id="KW-1133">Transmembrane helix</keyword>
<dbReference type="GeneID" id="28827212"/>
<dbReference type="KEGG" id="psco:LY89DRAFT_705917"/>
<keyword evidence="16" id="KW-1185">Reference proteome</keyword>
<evidence type="ECO:0000256" key="10">
    <source>
        <dbReference type="ARBA" id="ARBA00023136"/>
    </source>
</evidence>
<keyword evidence="7 13" id="KW-0812">Transmembrane</keyword>
<dbReference type="GO" id="GO:0051267">
    <property type="term" value="F:CP2 mannose-ethanolamine phosphotransferase activity"/>
    <property type="evidence" value="ECO:0007669"/>
    <property type="project" value="EnsemblFungi"/>
</dbReference>
<feature type="transmembrane region" description="Helical" evidence="13">
    <location>
        <begin position="750"/>
        <end position="770"/>
    </location>
</feature>
<comment type="function">
    <text evidence="12 13">Ethanolamine phosphate transferase involved in glycosylphosphatidylinositol-anchor biosynthesis. Transfers ethanolamine phosphate to the GPI second mannose.</text>
</comment>
<evidence type="ECO:0000256" key="1">
    <source>
        <dbReference type="ARBA" id="ARBA00004477"/>
    </source>
</evidence>
<dbReference type="EMBL" id="KQ947410">
    <property type="protein sequence ID" value="KUJ20162.1"/>
    <property type="molecule type" value="Genomic_DNA"/>
</dbReference>
<sequence length="859" mass="94541">MASRITTLSLLAANVVIPVAILIFASGFFPYKPFLSGLAQYEALQQYGASPEAPFNKVIFMVVDALRSDFVYGESSGFGFTQSLISNGAALPFTAHATSPTITMPRIKAITTGSIPSFLDVILNFAESDTTSTLATQDTWLAQMKAKDTGKLVMYGDDTWLKLFPETFDRADGTSSFFVSDFTEVDNNVTRHIPDELKNDDWNTMVLHYLGLDHIGHKTGPRGPNMIPKQHEMDGIVSQLYDAMTTKEHLQSTLLVLLGDHGMNDAGNHGGSAPGETSPALVFISPKLKSVGRGLESPAPFKEDFQYYYTVEQSDIAPTLGALLGFPIPRNNLGAFIPHFLPFWSSKSDKIQILLRNAKQILSVVTATFSSFEMTGPSSKCDNLSDSVEELACQWRGIIQSLPGPDNEFLNTENWLYSVGKWLTKAQELMSSTASNYDMPKLVTGQSAATAALSLAALAAGPTVANAVRETSPIIGISLLYGIMMFASSYVEEEQHFWYWATTAWLMLLWLKCNRKKELINARLLAISSIAILIAMRLARRWNQTGQKFAGEPDIARTFFSEHRLVMWSLVGLTYLWNLQCLAARAFPRFPQIAAGAIATSLATAALTFKLAFTNEDSPELMAGIAKSMADSEYGVSLVARARIAFYAIGIGLLYTVISGFGPTKKPNTTMRTIHDLLTLFLITQSRATNIPLLLIFEIQFYLLNSMDLNLIETTTTSLLLQYMSFFAFGGSNAISSIDLSSAYNGVSGYNVLAVGILTFVSNWTGPIYWTSATNLMLLRLSKSGQKNLLSQHLSLLTVFVTSSLVFVMAACTLLRTHLFIWTVFSPKYLYSMAWSLGQHLVINMGFGSLLYWLGKQYA</sequence>
<dbReference type="InterPro" id="IPR045687">
    <property type="entry name" value="PIGG/GPI7_C"/>
</dbReference>
<dbReference type="InterPro" id="IPR002591">
    <property type="entry name" value="Phosphodiest/P_Trfase"/>
</dbReference>
<evidence type="ECO:0000256" key="12">
    <source>
        <dbReference type="ARBA" id="ARBA00056729"/>
    </source>
</evidence>
<evidence type="ECO:0000313" key="15">
    <source>
        <dbReference type="EMBL" id="KUJ20162.1"/>
    </source>
</evidence>
<name>A0A194XK44_MOLSC</name>
<dbReference type="GO" id="GO:0005789">
    <property type="term" value="C:endoplasmic reticulum membrane"/>
    <property type="evidence" value="ECO:0007669"/>
    <property type="project" value="UniProtKB-SubCell"/>
</dbReference>
<keyword evidence="8 13" id="KW-0256">Endoplasmic reticulum</keyword>
<feature type="transmembrane region" description="Helical" evidence="13">
    <location>
        <begin position="593"/>
        <end position="613"/>
    </location>
</feature>
<evidence type="ECO:0000256" key="8">
    <source>
        <dbReference type="ARBA" id="ARBA00022824"/>
    </source>
</evidence>
<dbReference type="InterPro" id="IPR017850">
    <property type="entry name" value="Alkaline_phosphatase_core_sf"/>
</dbReference>
<evidence type="ECO:0000256" key="7">
    <source>
        <dbReference type="ARBA" id="ARBA00022692"/>
    </source>
</evidence>
<evidence type="ECO:0000256" key="13">
    <source>
        <dbReference type="RuleBase" id="RU367106"/>
    </source>
</evidence>
<comment type="pathway">
    <text evidence="2 13">Glycolipid biosynthesis; glycosylphosphatidylinositol-anchor biosynthesis.</text>
</comment>
<dbReference type="CDD" id="cd16024">
    <property type="entry name" value="GPI_EPT_2"/>
    <property type="match status" value="1"/>
</dbReference>
<evidence type="ECO:0000256" key="5">
    <source>
        <dbReference type="ARBA" id="ARBA00022502"/>
    </source>
</evidence>
<evidence type="ECO:0000256" key="6">
    <source>
        <dbReference type="ARBA" id="ARBA00022679"/>
    </source>
</evidence>
<keyword evidence="10 13" id="KW-0472">Membrane</keyword>
<gene>
    <name evidence="15" type="ORF">LY89DRAFT_705917</name>
</gene>
<feature type="transmembrane region" description="Helical" evidence="13">
    <location>
        <begin position="829"/>
        <end position="854"/>
    </location>
</feature>
<dbReference type="RefSeq" id="XP_018074517.1">
    <property type="nucleotide sequence ID" value="XM_018217486.1"/>
</dbReference>
<feature type="transmembrane region" description="Helical" evidence="13">
    <location>
        <begin position="7"/>
        <end position="29"/>
    </location>
</feature>
<evidence type="ECO:0000313" key="16">
    <source>
        <dbReference type="Proteomes" id="UP000070700"/>
    </source>
</evidence>
<dbReference type="InParanoid" id="A0A194XK44"/>
<keyword evidence="6 13" id="KW-0808">Transferase</keyword>
<feature type="transmembrane region" description="Helical" evidence="13">
    <location>
        <begin position="644"/>
        <end position="662"/>
    </location>
</feature>
<comment type="subcellular location">
    <subcellularLocation>
        <location evidence="1 13">Endoplasmic reticulum membrane</location>
        <topology evidence="1 13">Multi-pass membrane protein</topology>
    </subcellularLocation>
</comment>
<evidence type="ECO:0000256" key="3">
    <source>
        <dbReference type="ARBA" id="ARBA00005315"/>
    </source>
</evidence>
<feature type="transmembrane region" description="Helical" evidence="13">
    <location>
        <begin position="719"/>
        <end position="738"/>
    </location>
</feature>
<protein>
    <recommendedName>
        <fullName evidence="4 13">GPI ethanolamine phosphate transferase 2</fullName>
    </recommendedName>
</protein>
<evidence type="ECO:0000256" key="11">
    <source>
        <dbReference type="ARBA" id="ARBA00023180"/>
    </source>
</evidence>
<dbReference type="Pfam" id="PF01663">
    <property type="entry name" value="Phosphodiest"/>
    <property type="match status" value="1"/>
</dbReference>
<reference evidence="15 16" key="1">
    <citation type="submission" date="2015-10" db="EMBL/GenBank/DDBJ databases">
        <title>Full genome of DAOMC 229536 Phialocephala scopiformis, a fungal endophyte of spruce producing the potent anti-insectan compound rugulosin.</title>
        <authorList>
            <consortium name="DOE Joint Genome Institute"/>
            <person name="Walker A.K."/>
            <person name="Frasz S.L."/>
            <person name="Seifert K.A."/>
            <person name="Miller J.D."/>
            <person name="Mondo S.J."/>
            <person name="Labutti K."/>
            <person name="Lipzen A."/>
            <person name="Dockter R."/>
            <person name="Kennedy M."/>
            <person name="Grigoriev I.V."/>
            <person name="Spatafora J.W."/>
        </authorList>
    </citation>
    <scope>NUCLEOTIDE SEQUENCE [LARGE SCALE GENOMIC DNA]</scope>
    <source>
        <strain evidence="15 16">CBS 120377</strain>
    </source>
</reference>
<feature type="transmembrane region" description="Helical" evidence="13">
    <location>
        <begin position="520"/>
        <end position="539"/>
    </location>
</feature>
<comment type="similarity">
    <text evidence="3 13">Belongs to the PIGG/PIGN/PIGO family. PIGG subfamily.</text>
</comment>
<evidence type="ECO:0000256" key="4">
    <source>
        <dbReference type="ARBA" id="ARBA00020830"/>
    </source>
</evidence>
<feature type="transmembrane region" description="Helical" evidence="13">
    <location>
        <begin position="497"/>
        <end position="513"/>
    </location>
</feature>
<evidence type="ECO:0000256" key="9">
    <source>
        <dbReference type="ARBA" id="ARBA00022989"/>
    </source>
</evidence>
<feature type="transmembrane region" description="Helical" evidence="13">
    <location>
        <begin position="448"/>
        <end position="467"/>
    </location>
</feature>
<evidence type="ECO:0000256" key="2">
    <source>
        <dbReference type="ARBA" id="ARBA00004687"/>
    </source>
</evidence>
<evidence type="ECO:0000259" key="14">
    <source>
        <dbReference type="Pfam" id="PF19316"/>
    </source>
</evidence>
<dbReference type="InterPro" id="IPR037674">
    <property type="entry name" value="PIG-G_N"/>
</dbReference>
<dbReference type="OrthoDB" id="272139at2759"/>
<dbReference type="InterPro" id="IPR039527">
    <property type="entry name" value="PIGG/GPI7"/>
</dbReference>
<keyword evidence="5 13" id="KW-0337">GPI-anchor biosynthesis</keyword>
<feature type="domain" description="GPI ethanolamine phosphate transferase 2 C-terminal" evidence="14">
    <location>
        <begin position="434"/>
        <end position="856"/>
    </location>
</feature>
<feature type="transmembrane region" description="Helical" evidence="13">
    <location>
        <begin position="565"/>
        <end position="586"/>
    </location>
</feature>
<feature type="transmembrane region" description="Helical" evidence="13">
    <location>
        <begin position="790"/>
        <end position="817"/>
    </location>
</feature>
<dbReference type="FunCoup" id="A0A194XK44">
    <property type="interactions" value="498"/>
</dbReference>
<dbReference type="PANTHER" id="PTHR23072">
    <property type="entry name" value="PHOSPHATIDYLINOSITOL GLYCAN-RELATED"/>
    <property type="match status" value="1"/>
</dbReference>
<dbReference type="UniPathway" id="UPA00196"/>
<dbReference type="Pfam" id="PF19316">
    <property type="entry name" value="PIGO_PIGG"/>
    <property type="match status" value="1"/>
</dbReference>
<dbReference type="FunFam" id="3.40.720.10:FF:000045">
    <property type="entry name" value="GPI ethanolamine phosphate transferase 2"/>
    <property type="match status" value="1"/>
</dbReference>
<dbReference type="PANTHER" id="PTHR23072:SF0">
    <property type="entry name" value="GPI ETHANOLAMINE PHOSPHATE TRANSFERASE 2"/>
    <property type="match status" value="1"/>
</dbReference>
<feature type="transmembrane region" description="Helical" evidence="13">
    <location>
        <begin position="474"/>
        <end position="491"/>
    </location>
</feature>
<dbReference type="GO" id="GO:0006506">
    <property type="term" value="P:GPI anchor biosynthetic process"/>
    <property type="evidence" value="ECO:0007669"/>
    <property type="project" value="UniProtKB-UniPathway"/>
</dbReference>
<dbReference type="Proteomes" id="UP000070700">
    <property type="component" value="Unassembled WGS sequence"/>
</dbReference>
<dbReference type="Gene3D" id="3.40.720.10">
    <property type="entry name" value="Alkaline Phosphatase, subunit A"/>
    <property type="match status" value="1"/>
</dbReference>
<dbReference type="STRING" id="149040.A0A194XK44"/>
<accession>A0A194XK44</accession>
<dbReference type="SUPFAM" id="SSF53649">
    <property type="entry name" value="Alkaline phosphatase-like"/>
    <property type="match status" value="1"/>
</dbReference>